<dbReference type="AlphaFoldDB" id="A0A377W7M2"/>
<evidence type="ECO:0000313" key="2">
    <source>
        <dbReference type="Proteomes" id="UP000255099"/>
    </source>
</evidence>
<sequence length="58" mass="6671">MRQNVVEGFLFDINPHFGVGTHFGFDIVDNIGHLLAERIKLFTVENIIFPAFVIFIHN</sequence>
<accession>A0A377W7M2</accession>
<dbReference type="EMBL" id="UGLB01000003">
    <property type="protein sequence ID" value="STT50846.1"/>
    <property type="molecule type" value="Genomic_DNA"/>
</dbReference>
<gene>
    <name evidence="1" type="ORF">NCTC9637_05850</name>
</gene>
<reference evidence="1 2" key="1">
    <citation type="submission" date="2018-06" db="EMBL/GenBank/DDBJ databases">
        <authorList>
            <consortium name="Pathogen Informatics"/>
            <person name="Doyle S."/>
        </authorList>
    </citation>
    <scope>NUCLEOTIDE SEQUENCE [LARGE SCALE GENOMIC DNA]</scope>
    <source>
        <strain evidence="1 2">NCTC9637</strain>
    </source>
</reference>
<dbReference type="Proteomes" id="UP000255099">
    <property type="component" value="Unassembled WGS sequence"/>
</dbReference>
<name>A0A377W7M2_KLEPN</name>
<organism evidence="1 2">
    <name type="scientific">Klebsiella pneumoniae</name>
    <dbReference type="NCBI Taxonomy" id="573"/>
    <lineage>
        <taxon>Bacteria</taxon>
        <taxon>Pseudomonadati</taxon>
        <taxon>Pseudomonadota</taxon>
        <taxon>Gammaproteobacteria</taxon>
        <taxon>Enterobacterales</taxon>
        <taxon>Enterobacteriaceae</taxon>
        <taxon>Klebsiella/Raoultella group</taxon>
        <taxon>Klebsiella</taxon>
        <taxon>Klebsiella pneumoniae complex</taxon>
    </lineage>
</organism>
<evidence type="ECO:0000313" key="1">
    <source>
        <dbReference type="EMBL" id="STT50846.1"/>
    </source>
</evidence>
<protein>
    <submittedName>
        <fullName evidence="1">Uncharacterized protein</fullName>
    </submittedName>
</protein>
<proteinExistence type="predicted"/>